<evidence type="ECO:0000256" key="1">
    <source>
        <dbReference type="ARBA" id="ARBA00004196"/>
    </source>
</evidence>
<keyword evidence="3" id="KW-0813">Transport</keyword>
<dbReference type="InterPro" id="IPR006143">
    <property type="entry name" value="RND_pump_MFP"/>
</dbReference>
<keyword evidence="4" id="KW-0732">Signal</keyword>
<dbReference type="PROSITE" id="PS51257">
    <property type="entry name" value="PROKAR_LIPOPROTEIN"/>
    <property type="match status" value="1"/>
</dbReference>
<dbReference type="PANTHER" id="PTHR30469">
    <property type="entry name" value="MULTIDRUG RESISTANCE PROTEIN MDTA"/>
    <property type="match status" value="1"/>
</dbReference>
<evidence type="ECO:0000259" key="6">
    <source>
        <dbReference type="Pfam" id="PF25967"/>
    </source>
</evidence>
<comment type="similarity">
    <text evidence="2">Belongs to the membrane fusion protein (MFP) (TC 8.A.1) family.</text>
</comment>
<dbReference type="Gene3D" id="1.10.287.470">
    <property type="entry name" value="Helix hairpin bin"/>
    <property type="match status" value="1"/>
</dbReference>
<dbReference type="Gene3D" id="2.40.420.20">
    <property type="match status" value="1"/>
</dbReference>
<dbReference type="NCBIfam" id="TIGR01730">
    <property type="entry name" value="RND_mfp"/>
    <property type="match status" value="1"/>
</dbReference>
<comment type="caution">
    <text evidence="7">The sequence shown here is derived from an EMBL/GenBank/DDBJ whole genome shotgun (WGS) entry which is preliminary data.</text>
</comment>
<dbReference type="Proteomes" id="UP000823597">
    <property type="component" value="Unassembled WGS sequence"/>
</dbReference>
<dbReference type="AlphaFoldDB" id="A0A9D9N913"/>
<dbReference type="InterPro" id="IPR058625">
    <property type="entry name" value="MdtA-like_BSH"/>
</dbReference>
<dbReference type="Pfam" id="PF25917">
    <property type="entry name" value="BSH_RND"/>
    <property type="match status" value="1"/>
</dbReference>
<accession>A0A9D9N913</accession>
<protein>
    <submittedName>
        <fullName evidence="7">Efflux RND transporter periplasmic adaptor subunit</fullName>
    </submittedName>
</protein>
<organism evidence="7 8">
    <name type="scientific">Candidatus Merdivivens pullistercoris</name>
    <dbReference type="NCBI Taxonomy" id="2840873"/>
    <lineage>
        <taxon>Bacteria</taxon>
        <taxon>Pseudomonadati</taxon>
        <taxon>Bacteroidota</taxon>
        <taxon>Bacteroidia</taxon>
        <taxon>Bacteroidales</taxon>
        <taxon>Muribaculaceae</taxon>
        <taxon>Muribaculaceae incertae sedis</taxon>
        <taxon>Candidatus Merdivivens</taxon>
    </lineage>
</organism>
<feature type="domain" description="Multidrug resistance protein MdtA-like C-terminal permuted SH3" evidence="6">
    <location>
        <begin position="272"/>
        <end position="329"/>
    </location>
</feature>
<dbReference type="PANTHER" id="PTHR30469:SF20">
    <property type="entry name" value="EFFLUX RND TRANSPORTER PERIPLASMIC ADAPTOR SUBUNIT"/>
    <property type="match status" value="1"/>
</dbReference>
<evidence type="ECO:0000256" key="2">
    <source>
        <dbReference type="ARBA" id="ARBA00009477"/>
    </source>
</evidence>
<dbReference type="GO" id="GO:1990281">
    <property type="term" value="C:efflux pump complex"/>
    <property type="evidence" value="ECO:0007669"/>
    <property type="project" value="TreeGrafter"/>
</dbReference>
<reference evidence="7" key="1">
    <citation type="submission" date="2020-10" db="EMBL/GenBank/DDBJ databases">
        <authorList>
            <person name="Gilroy R."/>
        </authorList>
    </citation>
    <scope>NUCLEOTIDE SEQUENCE</scope>
    <source>
        <strain evidence="7">10037</strain>
    </source>
</reference>
<dbReference type="InterPro" id="IPR058627">
    <property type="entry name" value="MdtA-like_C"/>
</dbReference>
<dbReference type="GO" id="GO:0015562">
    <property type="term" value="F:efflux transmembrane transporter activity"/>
    <property type="evidence" value="ECO:0007669"/>
    <property type="project" value="TreeGrafter"/>
</dbReference>
<feature type="signal peptide" evidence="4">
    <location>
        <begin position="1"/>
        <end position="23"/>
    </location>
</feature>
<sequence length="340" mass="35940">MKKSFFIYAALPLLILSACGNNARNGGRHHVPCVKAVVVDSSSMSVVSREFIGTADGSYSAVLSFPLSGTVEKIYVREGEHVEAGELVAELDSRVAESSLMAARAAFDRAQDGYERAGAVYEKGSMPEVKWIEVVSQRDQAAALLDIAEKNLEDCRLYAPVSGVVSSVSVEQGMNIPPYRPVVRLADPGAAEVVIKVPEDEISLFSTGGTADVDVPSVGIAGIPATVISKGVSADPLSHSYTVRLSVADGHGILPGMTCRVRFVSLSESRFMIPGKAVSLSNDGRRYVWTVEDGRAYMRYVDIAGLADGGVLVAGGLRPGDTVVTEGLGKISEGMEVSVQ</sequence>
<dbReference type="SUPFAM" id="SSF111369">
    <property type="entry name" value="HlyD-like secretion proteins"/>
    <property type="match status" value="1"/>
</dbReference>
<proteinExistence type="inferred from homology"/>
<gene>
    <name evidence="7" type="ORF">IAB93_01890</name>
</gene>
<dbReference type="Gene3D" id="2.40.30.170">
    <property type="match status" value="1"/>
</dbReference>
<feature type="chain" id="PRO_5039491535" evidence="4">
    <location>
        <begin position="24"/>
        <end position="340"/>
    </location>
</feature>
<dbReference type="PRINTS" id="PR01490">
    <property type="entry name" value="RTXTOXIND"/>
</dbReference>
<evidence type="ECO:0000313" key="7">
    <source>
        <dbReference type="EMBL" id="MBO8464732.1"/>
    </source>
</evidence>
<dbReference type="EMBL" id="JADIME010000019">
    <property type="protein sequence ID" value="MBO8464732.1"/>
    <property type="molecule type" value="Genomic_DNA"/>
</dbReference>
<dbReference type="Gene3D" id="2.40.50.100">
    <property type="match status" value="1"/>
</dbReference>
<feature type="domain" description="Multidrug resistance protein MdtA-like barrel-sandwich hybrid" evidence="5">
    <location>
        <begin position="68"/>
        <end position="175"/>
    </location>
</feature>
<evidence type="ECO:0000313" key="8">
    <source>
        <dbReference type="Proteomes" id="UP000823597"/>
    </source>
</evidence>
<evidence type="ECO:0000259" key="5">
    <source>
        <dbReference type="Pfam" id="PF25917"/>
    </source>
</evidence>
<comment type="subcellular location">
    <subcellularLocation>
        <location evidence="1">Cell envelope</location>
    </subcellularLocation>
</comment>
<dbReference type="Pfam" id="PF25967">
    <property type="entry name" value="RND-MFP_C"/>
    <property type="match status" value="1"/>
</dbReference>
<reference evidence="7" key="2">
    <citation type="journal article" date="2021" name="PeerJ">
        <title>Extensive microbial diversity within the chicken gut microbiome revealed by metagenomics and culture.</title>
        <authorList>
            <person name="Gilroy R."/>
            <person name="Ravi A."/>
            <person name="Getino M."/>
            <person name="Pursley I."/>
            <person name="Horton D.L."/>
            <person name="Alikhan N.F."/>
            <person name="Baker D."/>
            <person name="Gharbi K."/>
            <person name="Hall N."/>
            <person name="Watson M."/>
            <person name="Adriaenssens E.M."/>
            <person name="Foster-Nyarko E."/>
            <person name="Jarju S."/>
            <person name="Secka A."/>
            <person name="Antonio M."/>
            <person name="Oren A."/>
            <person name="Chaudhuri R.R."/>
            <person name="La Ragione R."/>
            <person name="Hildebrand F."/>
            <person name="Pallen M.J."/>
        </authorList>
    </citation>
    <scope>NUCLEOTIDE SEQUENCE</scope>
    <source>
        <strain evidence="7">10037</strain>
    </source>
</reference>
<evidence type="ECO:0000256" key="3">
    <source>
        <dbReference type="ARBA" id="ARBA00022448"/>
    </source>
</evidence>
<evidence type="ECO:0000256" key="4">
    <source>
        <dbReference type="SAM" id="SignalP"/>
    </source>
</evidence>
<name>A0A9D9N913_9BACT</name>